<reference evidence="2 3" key="1">
    <citation type="submission" date="2015-03" db="EMBL/GenBank/DDBJ databases">
        <authorList>
            <person name="Krishnan R."/>
            <person name="Midha S."/>
            <person name="Patil P.B."/>
            <person name="Rameshkumar N."/>
        </authorList>
    </citation>
    <scope>NUCLEOTIDE SEQUENCE [LARGE SCALE GENOMIC DNA]</scope>
    <source>
        <strain evidence="2 3">L1E11</strain>
    </source>
</reference>
<dbReference type="Proteomes" id="UP000248090">
    <property type="component" value="Unassembled WGS sequence"/>
</dbReference>
<dbReference type="Pfam" id="PF13302">
    <property type="entry name" value="Acetyltransf_3"/>
    <property type="match status" value="1"/>
</dbReference>
<dbReference type="EMBL" id="LAPT01000020">
    <property type="protein sequence ID" value="PXF32374.1"/>
    <property type="molecule type" value="Genomic_DNA"/>
</dbReference>
<keyword evidence="3" id="KW-1185">Reference proteome</keyword>
<protein>
    <recommendedName>
        <fullName evidence="1">N-acetyltransferase domain-containing protein</fullName>
    </recommendedName>
</protein>
<dbReference type="InterPro" id="IPR000182">
    <property type="entry name" value="GNAT_dom"/>
</dbReference>
<dbReference type="RefSeq" id="WP_110186259.1">
    <property type="nucleotide sequence ID" value="NZ_CP177354.1"/>
</dbReference>
<dbReference type="InterPro" id="IPR016181">
    <property type="entry name" value="Acyl_CoA_acyltransferase"/>
</dbReference>
<dbReference type="Gene3D" id="3.40.630.30">
    <property type="match status" value="1"/>
</dbReference>
<accession>A0ABX5M0D1</accession>
<dbReference type="PANTHER" id="PTHR43415:SF3">
    <property type="entry name" value="GNAT-FAMILY ACETYLTRANSFERASE"/>
    <property type="match status" value="1"/>
</dbReference>
<sequence length="175" mass="19882">MIEGTDIRLRPWSERDFDVLQQMRNDIALQTQLLARVRGSSASSVREWLQQRSASSSDIFLIVASFSTDEPLGFVQCRQMDLISRNAEMGIGLVASAQGQGMGGRVLALLKDYVRLTWGMRKLWLKVSADNHAAIRCYEKAGFYQCGRLRQHIFIDGRWQDVLLMETFLAEPEAP</sequence>
<evidence type="ECO:0000313" key="2">
    <source>
        <dbReference type="EMBL" id="PXF32374.1"/>
    </source>
</evidence>
<dbReference type="PROSITE" id="PS51186">
    <property type="entry name" value="GNAT"/>
    <property type="match status" value="1"/>
</dbReference>
<organism evidence="2 3">
    <name type="scientific">Pokkaliibacter plantistimulans</name>
    <dbReference type="NCBI Taxonomy" id="1635171"/>
    <lineage>
        <taxon>Bacteria</taxon>
        <taxon>Pseudomonadati</taxon>
        <taxon>Pseudomonadota</taxon>
        <taxon>Gammaproteobacteria</taxon>
        <taxon>Oceanospirillales</taxon>
        <taxon>Balneatrichaceae</taxon>
        <taxon>Pokkaliibacter</taxon>
    </lineage>
</organism>
<name>A0ABX5M0D1_9GAMM</name>
<feature type="domain" description="N-acetyltransferase" evidence="1">
    <location>
        <begin position="7"/>
        <end position="170"/>
    </location>
</feature>
<dbReference type="SUPFAM" id="SSF55729">
    <property type="entry name" value="Acyl-CoA N-acyltransferases (Nat)"/>
    <property type="match status" value="1"/>
</dbReference>
<evidence type="ECO:0000313" key="3">
    <source>
        <dbReference type="Proteomes" id="UP000248090"/>
    </source>
</evidence>
<comment type="caution">
    <text evidence="2">The sequence shown here is derived from an EMBL/GenBank/DDBJ whole genome shotgun (WGS) entry which is preliminary data.</text>
</comment>
<proteinExistence type="predicted"/>
<dbReference type="PANTHER" id="PTHR43415">
    <property type="entry name" value="SPERMIDINE N(1)-ACETYLTRANSFERASE"/>
    <property type="match status" value="1"/>
</dbReference>
<evidence type="ECO:0000259" key="1">
    <source>
        <dbReference type="PROSITE" id="PS51186"/>
    </source>
</evidence>
<gene>
    <name evidence="2" type="ORF">WH50_04585</name>
</gene>